<accession>A0A1F5YIS5</accession>
<proteinExistence type="inferred from homology"/>
<dbReference type="EMBL" id="MFIY01000024">
    <property type="protein sequence ID" value="OGG00109.1"/>
    <property type="molecule type" value="Genomic_DNA"/>
</dbReference>
<evidence type="ECO:0000313" key="8">
    <source>
        <dbReference type="EMBL" id="OGG00109.1"/>
    </source>
</evidence>
<keyword evidence="5" id="KW-0963">Cytoplasm</keyword>
<dbReference type="InterPro" id="IPR033690">
    <property type="entry name" value="Adenylat_kinase_CS"/>
</dbReference>
<feature type="binding site" evidence="5">
    <location>
        <position position="36"/>
    </location>
    <ligand>
        <name>AMP</name>
        <dbReference type="ChEBI" id="CHEBI:456215"/>
    </ligand>
</feature>
<comment type="catalytic activity">
    <reaction evidence="5 7">
        <text>AMP + ATP = 2 ADP</text>
        <dbReference type="Rhea" id="RHEA:12973"/>
        <dbReference type="ChEBI" id="CHEBI:30616"/>
        <dbReference type="ChEBI" id="CHEBI:456215"/>
        <dbReference type="ChEBI" id="CHEBI:456216"/>
        <dbReference type="EC" id="2.7.4.3"/>
    </reaction>
</comment>
<gene>
    <name evidence="5" type="primary">adk</name>
    <name evidence="8" type="ORF">A2Y99_04710</name>
</gene>
<comment type="similarity">
    <text evidence="5 6">Belongs to the adenylate kinase family.</text>
</comment>
<keyword evidence="4 5" id="KW-0418">Kinase</keyword>
<comment type="caution">
    <text evidence="5">Lacks conserved residue(s) required for the propagation of feature annotation.</text>
</comment>
<comment type="caution">
    <text evidence="8">The sequence shown here is derived from an EMBL/GenBank/DDBJ whole genome shotgun (WGS) entry which is preliminary data.</text>
</comment>
<evidence type="ECO:0000256" key="2">
    <source>
        <dbReference type="ARBA" id="ARBA00022727"/>
    </source>
</evidence>
<feature type="binding site" evidence="5">
    <location>
        <begin position="86"/>
        <end position="89"/>
    </location>
    <ligand>
        <name>AMP</name>
        <dbReference type="ChEBI" id="CHEBI:456215"/>
    </ligand>
</feature>
<dbReference type="UniPathway" id="UPA00588">
    <property type="reaction ID" value="UER00649"/>
</dbReference>
<feature type="binding site" evidence="5">
    <location>
        <position position="128"/>
    </location>
    <ligand>
        <name>ATP</name>
        <dbReference type="ChEBI" id="CHEBI:30616"/>
    </ligand>
</feature>
<dbReference type="GO" id="GO:0005524">
    <property type="term" value="F:ATP binding"/>
    <property type="evidence" value="ECO:0007669"/>
    <property type="project" value="UniProtKB-UniRule"/>
</dbReference>
<name>A0A1F5YIS5_9BACT</name>
<keyword evidence="5 7" id="KW-0067">ATP-binding</keyword>
<organism evidence="8 9">
    <name type="scientific">Candidatus Gottesmanbacteria bacterium RBG_13_37_7</name>
    <dbReference type="NCBI Taxonomy" id="1798369"/>
    <lineage>
        <taxon>Bacteria</taxon>
        <taxon>Candidatus Gottesmaniibacteriota</taxon>
    </lineage>
</organism>
<feature type="binding site" evidence="5">
    <location>
        <position position="31"/>
    </location>
    <ligand>
        <name>AMP</name>
        <dbReference type="ChEBI" id="CHEBI:456215"/>
    </ligand>
</feature>
<protein>
    <recommendedName>
        <fullName evidence="5 7">Adenylate kinase</fullName>
        <shortName evidence="5">AK</shortName>
        <ecNumber evidence="5 7">2.7.4.3</ecNumber>
    </recommendedName>
    <alternativeName>
        <fullName evidence="5">ATP-AMP transphosphorylase</fullName>
    </alternativeName>
    <alternativeName>
        <fullName evidence="5">ATP:AMP phosphotransferase</fullName>
    </alternativeName>
    <alternativeName>
        <fullName evidence="5">Adenylate monophosphate kinase</fullName>
    </alternativeName>
</protein>
<dbReference type="PRINTS" id="PR00094">
    <property type="entry name" value="ADENYLTKNASE"/>
</dbReference>
<dbReference type="InterPro" id="IPR027417">
    <property type="entry name" value="P-loop_NTPase"/>
</dbReference>
<dbReference type="Gene3D" id="3.40.50.300">
    <property type="entry name" value="P-loop containing nucleotide triphosphate hydrolases"/>
    <property type="match status" value="1"/>
</dbReference>
<dbReference type="Proteomes" id="UP000178230">
    <property type="component" value="Unassembled WGS sequence"/>
</dbReference>
<dbReference type="GO" id="GO:0005737">
    <property type="term" value="C:cytoplasm"/>
    <property type="evidence" value="ECO:0007669"/>
    <property type="project" value="UniProtKB-SubCell"/>
</dbReference>
<evidence type="ECO:0000256" key="1">
    <source>
        <dbReference type="ARBA" id="ARBA00022679"/>
    </source>
</evidence>
<keyword evidence="3 5" id="KW-0547">Nucleotide-binding</keyword>
<dbReference type="GO" id="GO:0044209">
    <property type="term" value="P:AMP salvage"/>
    <property type="evidence" value="ECO:0007669"/>
    <property type="project" value="UniProtKB-UniRule"/>
</dbReference>
<evidence type="ECO:0000256" key="5">
    <source>
        <dbReference type="HAMAP-Rule" id="MF_00235"/>
    </source>
</evidence>
<keyword evidence="1 5" id="KW-0808">Transferase</keyword>
<comment type="function">
    <text evidence="5">Catalyzes the reversible transfer of the terminal phosphate group between ATP and AMP. Plays an important role in cellular energy homeostasis and in adenine nucleotide metabolism.</text>
</comment>
<dbReference type="InterPro" id="IPR000850">
    <property type="entry name" value="Adenylat/UMP-CMP_kin"/>
</dbReference>
<evidence type="ECO:0000256" key="7">
    <source>
        <dbReference type="RuleBase" id="RU003331"/>
    </source>
</evidence>
<dbReference type="HAMAP" id="MF_00235">
    <property type="entry name" value="Adenylate_kinase_Adk"/>
    <property type="match status" value="1"/>
</dbReference>
<dbReference type="PROSITE" id="PS00113">
    <property type="entry name" value="ADENYLATE_KINASE"/>
    <property type="match status" value="1"/>
</dbReference>
<feature type="binding site" evidence="5">
    <location>
        <begin position="10"/>
        <end position="15"/>
    </location>
    <ligand>
        <name>ATP</name>
        <dbReference type="ChEBI" id="CHEBI:30616"/>
    </ligand>
</feature>
<comment type="subunit">
    <text evidence="5 7">Monomer.</text>
</comment>
<evidence type="ECO:0000313" key="9">
    <source>
        <dbReference type="Proteomes" id="UP000178230"/>
    </source>
</evidence>
<dbReference type="SUPFAM" id="SSF52540">
    <property type="entry name" value="P-loop containing nucleoside triphosphate hydrolases"/>
    <property type="match status" value="1"/>
</dbReference>
<dbReference type="PANTHER" id="PTHR23359">
    <property type="entry name" value="NUCLEOTIDE KINASE"/>
    <property type="match status" value="1"/>
</dbReference>
<keyword evidence="2 5" id="KW-0545">Nucleotide biosynthesis</keyword>
<evidence type="ECO:0000256" key="6">
    <source>
        <dbReference type="RuleBase" id="RU003330"/>
    </source>
</evidence>
<evidence type="ECO:0000256" key="4">
    <source>
        <dbReference type="ARBA" id="ARBA00022777"/>
    </source>
</evidence>
<dbReference type="GO" id="GO:0004017">
    <property type="term" value="F:AMP kinase activity"/>
    <property type="evidence" value="ECO:0007669"/>
    <property type="project" value="UniProtKB-UniRule"/>
</dbReference>
<dbReference type="Pfam" id="PF00406">
    <property type="entry name" value="ADK"/>
    <property type="match status" value="1"/>
</dbReference>
<feature type="binding site" evidence="5">
    <location>
        <position position="149"/>
    </location>
    <ligand>
        <name>AMP</name>
        <dbReference type="ChEBI" id="CHEBI:456215"/>
    </ligand>
</feature>
<evidence type="ECO:0000256" key="3">
    <source>
        <dbReference type="ARBA" id="ARBA00022741"/>
    </source>
</evidence>
<feature type="binding site" evidence="5">
    <location>
        <position position="93"/>
    </location>
    <ligand>
        <name>AMP</name>
        <dbReference type="ChEBI" id="CHEBI:456215"/>
    </ligand>
</feature>
<comment type="subcellular location">
    <subcellularLocation>
        <location evidence="5 7">Cytoplasm</location>
    </subcellularLocation>
</comment>
<dbReference type="CDD" id="cd01428">
    <property type="entry name" value="ADK"/>
    <property type="match status" value="1"/>
</dbReference>
<reference evidence="8 9" key="1">
    <citation type="journal article" date="2016" name="Nat. Commun.">
        <title>Thousands of microbial genomes shed light on interconnected biogeochemical processes in an aquifer system.</title>
        <authorList>
            <person name="Anantharaman K."/>
            <person name="Brown C.T."/>
            <person name="Hug L.A."/>
            <person name="Sharon I."/>
            <person name="Castelle C.J."/>
            <person name="Probst A.J."/>
            <person name="Thomas B.C."/>
            <person name="Singh A."/>
            <person name="Wilkins M.J."/>
            <person name="Karaoz U."/>
            <person name="Brodie E.L."/>
            <person name="Williams K.H."/>
            <person name="Hubbard S.S."/>
            <person name="Banfield J.F."/>
        </authorList>
    </citation>
    <scope>NUCLEOTIDE SEQUENCE [LARGE SCALE GENOMIC DNA]</scope>
</reference>
<dbReference type="AlphaFoldDB" id="A0A1F5YIS5"/>
<dbReference type="EC" id="2.7.4.3" evidence="5 7"/>
<feature type="binding site" evidence="5">
    <location>
        <position position="177"/>
    </location>
    <ligand>
        <name>ATP</name>
        <dbReference type="ChEBI" id="CHEBI:30616"/>
    </ligand>
</feature>
<feature type="binding site" evidence="5">
    <location>
        <begin position="58"/>
        <end position="60"/>
    </location>
    <ligand>
        <name>AMP</name>
        <dbReference type="ChEBI" id="CHEBI:456215"/>
    </ligand>
</feature>
<comment type="domain">
    <text evidence="5">Consists of three domains, a large central CORE domain and two small peripheral domains, NMPbind and LID, which undergo movements during catalysis. The LID domain closes over the site of phosphoryl transfer upon ATP binding. Assembling and dissambling the active center during each catalytic cycle provides an effective means to prevent ATP hydrolysis.</text>
</comment>
<sequence length="192" mass="22499">MHLIVYGPEGSGKGTQAKLLSEHYRLPLWTSGDLVREAAQRGKSKLDRACQSALETGTYVSDEYIFTLWRKKLRENQAKSGYILDGFPRTLNQAKFLHKEISSHGYSIDKILYLKLSDEESRKRLAKRRRKLFAGSTVFHDSKDRVNRRLMQYRKEEKKLLHFFRDKYKLLEVEADQSIENLFETIIQKLNG</sequence>
<comment type="pathway">
    <text evidence="5">Purine metabolism; AMP biosynthesis via salvage pathway; AMP from ADP: step 1/1.</text>
</comment>